<feature type="signal peptide" evidence="1">
    <location>
        <begin position="1"/>
        <end position="15"/>
    </location>
</feature>
<dbReference type="EMBL" id="CAJJDO010000147">
    <property type="protein sequence ID" value="CAD8207539.1"/>
    <property type="molecule type" value="Genomic_DNA"/>
</dbReference>
<comment type="caution">
    <text evidence="2">The sequence shown here is derived from an EMBL/GenBank/DDBJ whole genome shotgun (WGS) entry which is preliminary data.</text>
</comment>
<dbReference type="Proteomes" id="UP000689195">
    <property type="component" value="Unassembled WGS sequence"/>
</dbReference>
<sequence>MFFFLFLLRIVLLNAENNFEIIYTAFSEDNFDKEGWHLQNSYSTTLFRKCGNETVFGGFSAFSNTLITYNSSLPPHYSAKISFKFWKIDSWNENEYVYIYFDDKLQKKTFLEEKNYRFCGLIDADEIVIFDAQLIHTSKNIFIIITSNLNQNPQNESWGINDFIIEILLCPKGCAYCQDDIMPCDFWIHVKSFWQTPSEFEGWKIDDNKTLSSSVCAGLNIAGGYSNLRLNQTVQNTIFNLSSHFNIQLEFKLWLFGNWDDDQFILKLDDQEILNQHLNQSAHYINCGGYYQYVSFINLRAQMNHSQSSMKITFTTQSNSTQNKYWGINAFDLYIGKCSINCEQCYCLYQRLGSFQRRMYLLQINSPFNLGAYQHSLITKQYLKQYSLNIIKK</sequence>
<evidence type="ECO:0000313" key="2">
    <source>
        <dbReference type="EMBL" id="CAD8207539.1"/>
    </source>
</evidence>
<protein>
    <submittedName>
        <fullName evidence="2">Uncharacterized protein</fullName>
    </submittedName>
</protein>
<accession>A0A8S1Y0V3</accession>
<dbReference type="AlphaFoldDB" id="A0A8S1Y0V3"/>
<dbReference type="PANTHER" id="PTHR39767:SF2">
    <property type="entry name" value="CHROMOSOME UNDETERMINED SCAFFOLD_1, WHOLE GENOME SHOTGUN SEQUENCE"/>
    <property type="match status" value="1"/>
</dbReference>
<dbReference type="PANTHER" id="PTHR39767">
    <property type="entry name" value="CALCIUM/CALMODULIN-BINDING MEMBRANE PROTEIN PCM4-RELATED"/>
    <property type="match status" value="1"/>
</dbReference>
<evidence type="ECO:0000256" key="1">
    <source>
        <dbReference type="SAM" id="SignalP"/>
    </source>
</evidence>
<organism evidence="2 3">
    <name type="scientific">Paramecium pentaurelia</name>
    <dbReference type="NCBI Taxonomy" id="43138"/>
    <lineage>
        <taxon>Eukaryota</taxon>
        <taxon>Sar</taxon>
        <taxon>Alveolata</taxon>
        <taxon>Ciliophora</taxon>
        <taxon>Intramacronucleata</taxon>
        <taxon>Oligohymenophorea</taxon>
        <taxon>Peniculida</taxon>
        <taxon>Parameciidae</taxon>
        <taxon>Paramecium</taxon>
    </lineage>
</organism>
<keyword evidence="1" id="KW-0732">Signal</keyword>
<gene>
    <name evidence="2" type="ORF">PPENT_87.1.T1470138</name>
</gene>
<keyword evidence="3" id="KW-1185">Reference proteome</keyword>
<proteinExistence type="predicted"/>
<reference evidence="2" key="1">
    <citation type="submission" date="2021-01" db="EMBL/GenBank/DDBJ databases">
        <authorList>
            <consortium name="Genoscope - CEA"/>
            <person name="William W."/>
        </authorList>
    </citation>
    <scope>NUCLEOTIDE SEQUENCE</scope>
</reference>
<feature type="chain" id="PRO_5035737646" evidence="1">
    <location>
        <begin position="16"/>
        <end position="393"/>
    </location>
</feature>
<dbReference type="OrthoDB" id="326244at2759"/>
<evidence type="ECO:0000313" key="3">
    <source>
        <dbReference type="Proteomes" id="UP000689195"/>
    </source>
</evidence>
<name>A0A8S1Y0V3_9CILI</name>